<dbReference type="Proteomes" id="UP000000542">
    <property type="component" value="Chromosome 35"/>
</dbReference>
<keyword evidence="1" id="KW-0479">Metal-binding</keyword>
<dbReference type="GeneID" id="12982208"/>
<dbReference type="GO" id="GO:0003925">
    <property type="term" value="F:G protein activity"/>
    <property type="evidence" value="ECO:0007669"/>
    <property type="project" value="UniProtKB-EC"/>
</dbReference>
<keyword evidence="1" id="KW-0863">Zinc-finger</keyword>
<reference evidence="3 4" key="2">
    <citation type="journal article" date="2011" name="Genome Res.">
        <title>Chromosome and gene copy number variation allow major structural change between species and strains of Leishmania.</title>
        <authorList>
            <person name="Rogers M.B."/>
            <person name="Hilley J.D."/>
            <person name="Dickens N.J."/>
            <person name="Wilkes J."/>
            <person name="Bates P.A."/>
            <person name="Depledge D.P."/>
            <person name="Harris D."/>
            <person name="Her Y."/>
            <person name="Herzyk P."/>
            <person name="Imamura H."/>
            <person name="Otto T.D."/>
            <person name="Sanders M."/>
            <person name="Seeger K."/>
            <person name="Dujardin J.C."/>
            <person name="Berriman M."/>
            <person name="Smith D.F."/>
            <person name="Hertz-Fowler C."/>
            <person name="Mottram J.C."/>
        </authorList>
    </citation>
    <scope>NUCLEOTIDE SEQUENCE [LARGE SCALE GENOMIC DNA]</scope>
    <source>
        <strain evidence="4">MHOM/IL/81/Friedlin</strain>
    </source>
</reference>
<proteinExistence type="predicted"/>
<keyword evidence="4" id="KW-1185">Reference proteome</keyword>
<evidence type="ECO:0000313" key="3">
    <source>
        <dbReference type="EMBL" id="CBZ12656.1"/>
    </source>
</evidence>
<dbReference type="OMA" id="CIGVHRK"/>
<dbReference type="GO" id="GO:0005543">
    <property type="term" value="F:phospholipid binding"/>
    <property type="evidence" value="ECO:0007669"/>
    <property type="project" value="InterPro"/>
</dbReference>
<dbReference type="Gene3D" id="1.10.220.150">
    <property type="entry name" value="Arf GTPase activating protein"/>
    <property type="match status" value="1"/>
</dbReference>
<dbReference type="SUPFAM" id="SSF57863">
    <property type="entry name" value="ArfGap/RecO-like zinc finger"/>
    <property type="match status" value="1"/>
</dbReference>
<gene>
    <name evidence="3" type="ORF">LMJF_35_0260</name>
</gene>
<name>E9AEK3_LEIMA</name>
<dbReference type="RefSeq" id="XP_003722423.1">
    <property type="nucleotide sequence ID" value="XM_003722375.1"/>
</dbReference>
<dbReference type="AlphaFoldDB" id="E9AEK3"/>
<evidence type="ECO:0000259" key="2">
    <source>
        <dbReference type="PROSITE" id="PS50115"/>
    </source>
</evidence>
<evidence type="ECO:0000313" key="4">
    <source>
        <dbReference type="Proteomes" id="UP000000542"/>
    </source>
</evidence>
<dbReference type="InParanoid" id="E9AEK3"/>
<dbReference type="PRINTS" id="PR00405">
    <property type="entry name" value="REVINTRACTNG"/>
</dbReference>
<keyword evidence="1" id="KW-0862">Zinc</keyword>
<dbReference type="SMR" id="E9AEK3"/>
<dbReference type="PANTHER" id="PTHR46220:SF1">
    <property type="entry name" value="ADP-RIBOSYLATION FACTOR GTPASE-ACTIVATING PROTEIN AGD12"/>
    <property type="match status" value="1"/>
</dbReference>
<dbReference type="EC" id="3.6.5.1" evidence="3"/>
<dbReference type="SMART" id="SM00105">
    <property type="entry name" value="ArfGap"/>
    <property type="match status" value="1"/>
</dbReference>
<dbReference type="KEGG" id="lma:LMJF_35_0260"/>
<dbReference type="HOGENOM" id="CLU_435116_0_0_1"/>
<protein>
    <submittedName>
        <fullName evidence="3">Putative GTP-ase activating protein</fullName>
        <ecNumber evidence="3">3.6.5.1</ecNumber>
    </submittedName>
</protein>
<dbReference type="InterPro" id="IPR038508">
    <property type="entry name" value="ArfGAP_dom_sf"/>
</dbReference>
<dbReference type="PROSITE" id="PS50115">
    <property type="entry name" value="ARFGAP"/>
    <property type="match status" value="1"/>
</dbReference>
<dbReference type="InterPro" id="IPR037278">
    <property type="entry name" value="ARFGAP/RecO"/>
</dbReference>
<dbReference type="eggNOG" id="KOG0705">
    <property type="taxonomic scope" value="Eukaryota"/>
</dbReference>
<dbReference type="GO" id="GO:0005096">
    <property type="term" value="F:GTPase activator activity"/>
    <property type="evidence" value="ECO:0007669"/>
    <property type="project" value="InterPro"/>
</dbReference>
<dbReference type="VEuPathDB" id="TriTrypDB:LmjF.35.0260"/>
<dbReference type="EMBL" id="FR796431">
    <property type="protein sequence ID" value="CBZ12656.1"/>
    <property type="molecule type" value="Genomic_DNA"/>
</dbReference>
<dbReference type="InterPro" id="IPR001164">
    <property type="entry name" value="ArfGAP_dom"/>
</dbReference>
<organism evidence="3 4">
    <name type="scientific">Leishmania major</name>
    <dbReference type="NCBI Taxonomy" id="5664"/>
    <lineage>
        <taxon>Eukaryota</taxon>
        <taxon>Discoba</taxon>
        <taxon>Euglenozoa</taxon>
        <taxon>Kinetoplastea</taxon>
        <taxon>Metakinetoplastina</taxon>
        <taxon>Trypanosomatida</taxon>
        <taxon>Trypanosomatidae</taxon>
        <taxon>Leishmaniinae</taxon>
        <taxon>Leishmania</taxon>
    </lineage>
</organism>
<dbReference type="PANTHER" id="PTHR46220">
    <property type="entry name" value="ADP-RIBOSYLATION FACTOR GTPASE-ACTIVATING PROTEIN AGD12"/>
    <property type="match status" value="1"/>
</dbReference>
<accession>E9AEK3</accession>
<dbReference type="Pfam" id="PF01412">
    <property type="entry name" value="ArfGap"/>
    <property type="match status" value="1"/>
</dbReference>
<dbReference type="GO" id="GO:0008270">
    <property type="term" value="F:zinc ion binding"/>
    <property type="evidence" value="ECO:0007669"/>
    <property type="project" value="UniProtKB-KW"/>
</dbReference>
<sequence>MDEVTLDTLFLSCECDVQWGSRGTLTVRRTVELHSNNILYCFEEPKNSMAKHIREKVYVEGCHVVDGGAYNDASERLLLFLANRDYSEKVDLLGNHQAYIFAAEQTTHNAPLGQATRSSSTSTLPNASYVVQLFLSDKMVKWRLLQAIQRASKEYLQLFPDTDTAPALPAARTVGDGCVHAGRLTVAGPSASGVPNRFESKVLAGPSANPYHSRTESGISVLSDHEVLQLPDVLREYDALQERKRRLGAMMTSFPPQPKGEEEEEEDVLKSTSDDQGLEEAACVAGNEAGLAVTLSELQSRAPASLQHSPLYEWCIKSKPVNQICADCGEPFPSWCILQPFGAFVCIQCIGMHRKLWSNKCRSAELDRWRDSDIEFMKARGNDVVNDELEYYVALPTDSVEFALHTQPVVKPVLSFSSAEVRESFIRWKYEELFFTRRRHPTATRPLPPPPDPVGLERSRLATATTATSEVEGYASAVSLGAAARLQQSFFLDQGPPQYAGLLDIVVKELVGPESITGAVCVLTNGFQTLRTQESRQLLHMRHSTAWDAHLQVGIEGAGQKPLYCTVYRGRGELLAAAEMWMKEDVFQAGTSCMFALKLVWSQLHKKPSQRTPGELWTITFLTSYQRLA</sequence>
<keyword evidence="3" id="KW-0378">Hydrolase</keyword>
<feature type="domain" description="Arf-GAP" evidence="2">
    <location>
        <begin position="316"/>
        <end position="443"/>
    </location>
</feature>
<dbReference type="VEuPathDB" id="TriTrypDB:LMJSD75_350007700"/>
<dbReference type="VEuPathDB" id="TriTrypDB:LMJLV39_350007600"/>
<dbReference type="InterPro" id="IPR044518">
    <property type="entry name" value="ARF_GAP_AGD11/12/13"/>
</dbReference>
<evidence type="ECO:0000256" key="1">
    <source>
        <dbReference type="PROSITE-ProRule" id="PRU00288"/>
    </source>
</evidence>
<dbReference type="VEuPathDB" id="TriTrypDB:LMJFC_350008000"/>
<reference evidence="3 4" key="1">
    <citation type="journal article" date="2005" name="Science">
        <title>The genome of the kinetoplastid parasite, Leishmania major.</title>
        <authorList>
            <person name="Ivens A.C."/>
            <person name="Peacock C.S."/>
            <person name="Worthey E.A."/>
            <person name="Murphy L."/>
            <person name="Aggarwal G."/>
            <person name="Berriman M."/>
            <person name="Sisk E."/>
            <person name="Rajandream M.A."/>
            <person name="Adlem E."/>
            <person name="Aert R."/>
            <person name="Anupama A."/>
            <person name="Apostolou Z."/>
            <person name="Attipoe P."/>
            <person name="Bason N."/>
            <person name="Bauser C."/>
            <person name="Beck A."/>
            <person name="Beverley S.M."/>
            <person name="Bianchettin G."/>
            <person name="Borzym K."/>
            <person name="Bothe G."/>
            <person name="Bruschi C.V."/>
            <person name="Collins M."/>
            <person name="Cadag E."/>
            <person name="Ciarloni L."/>
            <person name="Clayton C."/>
            <person name="Coulson R.M."/>
            <person name="Cronin A."/>
            <person name="Cruz A.K."/>
            <person name="Davies R.M."/>
            <person name="De Gaudenzi J."/>
            <person name="Dobson D.E."/>
            <person name="Duesterhoeft A."/>
            <person name="Fazelina G."/>
            <person name="Fosker N."/>
            <person name="Frasch A.C."/>
            <person name="Fraser A."/>
            <person name="Fuchs M."/>
            <person name="Gabel C."/>
            <person name="Goble A."/>
            <person name="Goffeau A."/>
            <person name="Harris D."/>
            <person name="Hertz-Fowler C."/>
            <person name="Hilbert H."/>
            <person name="Horn D."/>
            <person name="Huang Y."/>
            <person name="Klages S."/>
            <person name="Knights A."/>
            <person name="Kube M."/>
            <person name="Larke N."/>
            <person name="Litvin L."/>
            <person name="Lord A."/>
            <person name="Louie T."/>
            <person name="Marra M."/>
            <person name="Masuy D."/>
            <person name="Matthews K."/>
            <person name="Michaeli S."/>
            <person name="Mottram J.C."/>
            <person name="Muller-Auer S."/>
            <person name="Munden H."/>
            <person name="Nelson S."/>
            <person name="Norbertczak H."/>
            <person name="Oliver K."/>
            <person name="O'neil S."/>
            <person name="Pentony M."/>
            <person name="Pohl T.M."/>
            <person name="Price C."/>
            <person name="Purnelle B."/>
            <person name="Quail M.A."/>
            <person name="Rabbinowitsch E."/>
            <person name="Reinhardt R."/>
            <person name="Rieger M."/>
            <person name="Rinta J."/>
            <person name="Robben J."/>
            <person name="Robertson L."/>
            <person name="Ruiz J.C."/>
            <person name="Rutter S."/>
            <person name="Saunders D."/>
            <person name="Schafer M."/>
            <person name="Schein J."/>
            <person name="Schwartz D.C."/>
            <person name="Seeger K."/>
            <person name="Seyler A."/>
            <person name="Sharp S."/>
            <person name="Shin H."/>
            <person name="Sivam D."/>
            <person name="Squares R."/>
            <person name="Squares S."/>
            <person name="Tosato V."/>
            <person name="Vogt C."/>
            <person name="Volckaert G."/>
            <person name="Wambutt R."/>
            <person name="Warren T."/>
            <person name="Wedler H."/>
            <person name="Woodward J."/>
            <person name="Zhou S."/>
            <person name="Zimmermann W."/>
            <person name="Smith D.F."/>
            <person name="Blackwell J.M."/>
            <person name="Stuart K.D."/>
            <person name="Barrell B."/>
            <person name="Myler P.J."/>
        </authorList>
    </citation>
    <scope>NUCLEOTIDE SEQUENCE [LARGE SCALE GENOMIC DNA]</scope>
    <source>
        <strain evidence="4">MHOM/IL/81/Friedlin</strain>
    </source>
</reference>